<dbReference type="Gene3D" id="3.90.180.10">
    <property type="entry name" value="Medium-chain alcohol dehydrogenases, catalytic domain"/>
    <property type="match status" value="1"/>
</dbReference>
<dbReference type="KEGG" id="ela:UCREL1_10019"/>
<dbReference type="eggNOG" id="KOG1197">
    <property type="taxonomic scope" value="Eukaryota"/>
</dbReference>
<dbReference type="InterPro" id="IPR013154">
    <property type="entry name" value="ADH-like_N"/>
</dbReference>
<dbReference type="HOGENOM" id="CLU_026673_13_0_1"/>
<gene>
    <name evidence="4" type="ORF">UCREL1_10019</name>
</gene>
<name>M7SFN4_EUTLA</name>
<evidence type="ECO:0000313" key="4">
    <source>
        <dbReference type="EMBL" id="EMR63043.1"/>
    </source>
</evidence>
<dbReference type="SUPFAM" id="SSF50129">
    <property type="entry name" value="GroES-like"/>
    <property type="match status" value="1"/>
</dbReference>
<reference evidence="5" key="1">
    <citation type="journal article" date="2013" name="Genome Announc.">
        <title>Draft genome sequence of the grapevine dieback fungus Eutypa lata UCR-EL1.</title>
        <authorList>
            <person name="Blanco-Ulate B."/>
            <person name="Rolshausen P.E."/>
            <person name="Cantu D."/>
        </authorList>
    </citation>
    <scope>NUCLEOTIDE SEQUENCE [LARGE SCALE GENOMIC DNA]</scope>
    <source>
        <strain evidence="5">UCR-EL1</strain>
    </source>
</reference>
<proteinExistence type="predicted"/>
<feature type="domain" description="Enoyl reductase (ER)" evidence="3">
    <location>
        <begin position="21"/>
        <end position="340"/>
    </location>
</feature>
<dbReference type="InterPro" id="IPR020843">
    <property type="entry name" value="ER"/>
</dbReference>
<evidence type="ECO:0000313" key="5">
    <source>
        <dbReference type="Proteomes" id="UP000012174"/>
    </source>
</evidence>
<dbReference type="SUPFAM" id="SSF51735">
    <property type="entry name" value="NAD(P)-binding Rossmann-fold domains"/>
    <property type="match status" value="1"/>
</dbReference>
<organism evidence="4 5">
    <name type="scientific">Eutypa lata (strain UCR-EL1)</name>
    <name type="common">Grapevine dieback disease fungus</name>
    <name type="synonym">Eutypa armeniacae</name>
    <dbReference type="NCBI Taxonomy" id="1287681"/>
    <lineage>
        <taxon>Eukaryota</taxon>
        <taxon>Fungi</taxon>
        <taxon>Dikarya</taxon>
        <taxon>Ascomycota</taxon>
        <taxon>Pezizomycotina</taxon>
        <taxon>Sordariomycetes</taxon>
        <taxon>Xylariomycetidae</taxon>
        <taxon>Xylariales</taxon>
        <taxon>Diatrypaceae</taxon>
        <taxon>Eutypa</taxon>
    </lineage>
</organism>
<keyword evidence="5" id="KW-1185">Reference proteome</keyword>
<keyword evidence="2" id="KW-0560">Oxidoreductase</keyword>
<dbReference type="SMART" id="SM00829">
    <property type="entry name" value="PKS_ER"/>
    <property type="match status" value="1"/>
</dbReference>
<evidence type="ECO:0000259" key="3">
    <source>
        <dbReference type="SMART" id="SM00829"/>
    </source>
</evidence>
<dbReference type="GO" id="GO:0070402">
    <property type="term" value="F:NADPH binding"/>
    <property type="evidence" value="ECO:0007669"/>
    <property type="project" value="TreeGrafter"/>
</dbReference>
<dbReference type="GO" id="GO:0016651">
    <property type="term" value="F:oxidoreductase activity, acting on NAD(P)H"/>
    <property type="evidence" value="ECO:0007669"/>
    <property type="project" value="TreeGrafter"/>
</dbReference>
<dbReference type="InterPro" id="IPR036291">
    <property type="entry name" value="NAD(P)-bd_dom_sf"/>
</dbReference>
<dbReference type="PANTHER" id="PTHR48106">
    <property type="entry name" value="QUINONE OXIDOREDUCTASE PIG3-RELATED"/>
    <property type="match status" value="1"/>
</dbReference>
<dbReference type="InterPro" id="IPR011032">
    <property type="entry name" value="GroES-like_sf"/>
</dbReference>
<protein>
    <submittedName>
        <fullName evidence="4">Putative alcohol dehydrogenase zinc-binding domain protein</fullName>
    </submittedName>
</protein>
<dbReference type="OrthoDB" id="48317at2759"/>
<keyword evidence="1" id="KW-0521">NADP</keyword>
<dbReference type="AlphaFoldDB" id="M7SFN4"/>
<accession>M7SFN4</accession>
<dbReference type="STRING" id="1287681.M7SFN4"/>
<evidence type="ECO:0000256" key="2">
    <source>
        <dbReference type="ARBA" id="ARBA00023002"/>
    </source>
</evidence>
<dbReference type="Pfam" id="PF00107">
    <property type="entry name" value="ADH_zinc_N"/>
    <property type="match status" value="1"/>
</dbReference>
<dbReference type="Pfam" id="PF08240">
    <property type="entry name" value="ADH_N"/>
    <property type="match status" value="1"/>
</dbReference>
<dbReference type="Gene3D" id="3.40.50.720">
    <property type="entry name" value="NAD(P)-binding Rossmann-like Domain"/>
    <property type="match status" value="1"/>
</dbReference>
<dbReference type="InterPro" id="IPR013149">
    <property type="entry name" value="ADH-like_C"/>
</dbReference>
<dbReference type="OMA" id="MIGAHAT"/>
<sequence>MPRNTSPTPDQAGRWIISEFGGPEVLKWENYDPFANVPADQVLVRIITAGIAGPDNIQRAGGYPNVACSTPGFTPGYDFVGEVVALGSSLPRTTPLAVGDRVTSMCMIGAHATHISLPTTELIRIDPTDDPISVCALPLNYMTAWGMLKRSGVRLAPDSSILIGSASGGVGTAMAQLVHAFDLQLKMIGTCSPSKFEYVRSLGVIPVDRQAPDLVEQIRGLTGGEGVDVAYDAVGSEDSLRKSHLATKDDVGEVVAIGVMADIAADGTSMLLENYDAAAVLGSRMQPRTKYWGVEREYYREKVRMGELAPEIAKLFRLGQAVEANKYLISGTAVKGKMIFIVDEYLAVQHGL</sequence>
<evidence type="ECO:0000256" key="1">
    <source>
        <dbReference type="ARBA" id="ARBA00022857"/>
    </source>
</evidence>
<dbReference type="EMBL" id="KB707298">
    <property type="protein sequence ID" value="EMR63043.1"/>
    <property type="molecule type" value="Genomic_DNA"/>
</dbReference>
<dbReference type="Proteomes" id="UP000012174">
    <property type="component" value="Unassembled WGS sequence"/>
</dbReference>